<dbReference type="OMA" id="YELGAHY"/>
<dbReference type="CDD" id="cd22762">
    <property type="entry name" value="OTU_fungi_OTU2-like"/>
    <property type="match status" value="1"/>
</dbReference>
<dbReference type="PANTHER" id="PTHR12419">
    <property type="entry name" value="OTU DOMAIN CONTAINING PROTEIN"/>
    <property type="match status" value="1"/>
</dbReference>
<feature type="domain" description="OTU" evidence="2">
    <location>
        <begin position="162"/>
        <end position="317"/>
    </location>
</feature>
<dbReference type="AlphaFoldDB" id="G8JSA8"/>
<dbReference type="OrthoDB" id="415023at2759"/>
<evidence type="ECO:0000256" key="1">
    <source>
        <dbReference type="SAM" id="MobiDB-lite"/>
    </source>
</evidence>
<dbReference type="PROSITE" id="PS50802">
    <property type="entry name" value="OTU"/>
    <property type="match status" value="1"/>
</dbReference>
<gene>
    <name evidence="3" type="ordered locus">Ecym_4598</name>
</gene>
<dbReference type="EMBL" id="CP002500">
    <property type="protein sequence ID" value="AET39630.1"/>
    <property type="molecule type" value="Genomic_DNA"/>
</dbReference>
<dbReference type="PANTHER" id="PTHR12419:SF10">
    <property type="entry name" value="DEUBIQUITINASE OTUD6B"/>
    <property type="match status" value="1"/>
</dbReference>
<evidence type="ECO:0000313" key="3">
    <source>
        <dbReference type="EMBL" id="AET39630.1"/>
    </source>
</evidence>
<dbReference type="InterPro" id="IPR003323">
    <property type="entry name" value="OTU_dom"/>
</dbReference>
<dbReference type="Pfam" id="PF02338">
    <property type="entry name" value="OTU"/>
    <property type="match status" value="1"/>
</dbReference>
<dbReference type="GO" id="GO:0016579">
    <property type="term" value="P:protein deubiquitination"/>
    <property type="evidence" value="ECO:0007669"/>
    <property type="project" value="TreeGrafter"/>
</dbReference>
<dbReference type="InterPro" id="IPR038765">
    <property type="entry name" value="Papain-like_cys_pep_sf"/>
</dbReference>
<dbReference type="InParanoid" id="G8JSA8"/>
<accession>G8JSA8</accession>
<evidence type="ECO:0000313" key="4">
    <source>
        <dbReference type="Proteomes" id="UP000006790"/>
    </source>
</evidence>
<dbReference type="GO" id="GO:0004843">
    <property type="term" value="F:cysteine-type deubiquitinase activity"/>
    <property type="evidence" value="ECO:0007669"/>
    <property type="project" value="TreeGrafter"/>
</dbReference>
<organism evidence="3 4">
    <name type="scientific">Eremothecium cymbalariae (strain CBS 270.75 / DBVPG 7215 / KCTC 17166 / NRRL Y-17582)</name>
    <name type="common">Yeast</name>
    <dbReference type="NCBI Taxonomy" id="931890"/>
    <lineage>
        <taxon>Eukaryota</taxon>
        <taxon>Fungi</taxon>
        <taxon>Dikarya</taxon>
        <taxon>Ascomycota</taxon>
        <taxon>Saccharomycotina</taxon>
        <taxon>Saccharomycetes</taxon>
        <taxon>Saccharomycetales</taxon>
        <taxon>Saccharomycetaceae</taxon>
        <taxon>Eremothecium</taxon>
    </lineage>
</organism>
<dbReference type="Gene3D" id="3.90.70.80">
    <property type="match status" value="1"/>
</dbReference>
<dbReference type="SUPFAM" id="SSF54001">
    <property type="entry name" value="Cysteine proteinases"/>
    <property type="match status" value="1"/>
</dbReference>
<feature type="region of interest" description="Disordered" evidence="1">
    <location>
        <begin position="1"/>
        <end position="35"/>
    </location>
</feature>
<dbReference type="GeneID" id="11472845"/>
<dbReference type="KEGG" id="erc:Ecym_4598"/>
<reference evidence="4" key="1">
    <citation type="journal article" date="2012" name="G3 (Bethesda)">
        <title>Pichia sorbitophila, an interspecies yeast hybrid reveals early steps of genome resolution following polyploidization.</title>
        <authorList>
            <person name="Leh Louis V."/>
            <person name="Despons L."/>
            <person name="Friedrich A."/>
            <person name="Martin T."/>
            <person name="Durrens P."/>
            <person name="Casaregola S."/>
            <person name="Neuveglise C."/>
            <person name="Fairhead C."/>
            <person name="Marck C."/>
            <person name="Cruz J.A."/>
            <person name="Straub M.L."/>
            <person name="Kugler V."/>
            <person name="Sacerdot C."/>
            <person name="Uzunov Z."/>
            <person name="Thierry A."/>
            <person name="Weiss S."/>
            <person name="Bleykasten C."/>
            <person name="De Montigny J."/>
            <person name="Jacques N."/>
            <person name="Jung P."/>
            <person name="Lemaire M."/>
            <person name="Mallet S."/>
            <person name="Morel G."/>
            <person name="Richard G.F."/>
            <person name="Sarkar A."/>
            <person name="Savel G."/>
            <person name="Schacherer J."/>
            <person name="Seret M.L."/>
            <person name="Talla E."/>
            <person name="Samson G."/>
            <person name="Jubin C."/>
            <person name="Poulain J."/>
            <person name="Vacherie B."/>
            <person name="Barbe V."/>
            <person name="Pelletier E."/>
            <person name="Sherman D.J."/>
            <person name="Westhof E."/>
            <person name="Weissenbach J."/>
            <person name="Baret P.V."/>
            <person name="Wincker P."/>
            <person name="Gaillardin C."/>
            <person name="Dujon B."/>
            <person name="Souciet J.L."/>
        </authorList>
    </citation>
    <scope>NUCLEOTIDE SEQUENCE [LARGE SCALE GENOMIC DNA]</scope>
    <source>
        <strain evidence="4">CBS 270.75 / DBVPG 7215 / KCTC 17166 / NRRL Y-17582</strain>
    </source>
</reference>
<evidence type="ECO:0000259" key="2">
    <source>
        <dbReference type="PROSITE" id="PS50802"/>
    </source>
</evidence>
<keyword evidence="4" id="KW-1185">Reference proteome</keyword>
<dbReference type="eggNOG" id="KOG2606">
    <property type="taxonomic scope" value="Eukaryota"/>
</dbReference>
<dbReference type="RefSeq" id="XP_003646447.1">
    <property type="nucleotide sequence ID" value="XM_003646399.1"/>
</dbReference>
<protein>
    <recommendedName>
        <fullName evidence="2">OTU domain-containing protein</fullName>
    </recommendedName>
</protein>
<dbReference type="HOGENOM" id="CLU_034963_2_0_1"/>
<dbReference type="InterPro" id="IPR050704">
    <property type="entry name" value="Peptidase_C85-like"/>
</dbReference>
<sequence>MEEEILSARHRKEKKDLQNQITGLKKQSTKRTRKQVNARCEELTSELEKRHVEELRQFRIAQGIEIAGDGDEQEEEVTPEKLLEQMSLEKNGNDEESVPKPLETEVESRPGKRMNRRKQRLAKAQRDADRIREEALAEAAMQPDLKGMEEEVLEKVCELNGLTQVEIQPDGNCLFAAILDQLRIRHNNIDGGVSYYYPESYEGPKCIDSLGISDLRSLSCCYVREHRDDFIPYLFEDNDTTTDIEVYTEKMETTATWGGEIELLALSHVFRCCISVMISGGSTLKINEHEMANAELKIIYYKHKYALGEHYNSLHDV</sequence>
<feature type="compositionally biased region" description="Basic residues" evidence="1">
    <location>
        <begin position="111"/>
        <end position="123"/>
    </location>
</feature>
<dbReference type="InterPro" id="IPR049771">
    <property type="entry name" value="OTU2-like_OTU"/>
</dbReference>
<dbReference type="Proteomes" id="UP000006790">
    <property type="component" value="Chromosome 4"/>
</dbReference>
<dbReference type="STRING" id="931890.G8JSA8"/>
<proteinExistence type="predicted"/>
<name>G8JSA8_ERECY</name>
<dbReference type="FunCoup" id="G8JSA8">
    <property type="interactions" value="662"/>
</dbReference>
<feature type="region of interest" description="Disordered" evidence="1">
    <location>
        <begin position="89"/>
        <end position="128"/>
    </location>
</feature>